<evidence type="ECO:0000313" key="2">
    <source>
        <dbReference type="EMBL" id="KAF5788718.1"/>
    </source>
</evidence>
<feature type="compositionally biased region" description="Basic and acidic residues" evidence="1">
    <location>
        <begin position="56"/>
        <end position="88"/>
    </location>
</feature>
<comment type="caution">
    <text evidence="2">The sequence shown here is derived from an EMBL/GenBank/DDBJ whole genome shotgun (WGS) entry which is preliminary data.</text>
</comment>
<feature type="region of interest" description="Disordered" evidence="1">
    <location>
        <begin position="56"/>
        <end position="102"/>
    </location>
</feature>
<evidence type="ECO:0000256" key="1">
    <source>
        <dbReference type="SAM" id="MobiDB-lite"/>
    </source>
</evidence>
<dbReference type="AlphaFoldDB" id="A0A9K3I1B8"/>
<reference evidence="2" key="2">
    <citation type="submission" date="2020-06" db="EMBL/GenBank/DDBJ databases">
        <title>Helianthus annuus Genome sequencing and assembly Release 2.</title>
        <authorList>
            <person name="Gouzy J."/>
            <person name="Langlade N."/>
            <person name="Munos S."/>
        </authorList>
    </citation>
    <scope>NUCLEOTIDE SEQUENCE</scope>
    <source>
        <tissue evidence="2">Leaves</tissue>
    </source>
</reference>
<organism evidence="2 3">
    <name type="scientific">Helianthus annuus</name>
    <name type="common">Common sunflower</name>
    <dbReference type="NCBI Taxonomy" id="4232"/>
    <lineage>
        <taxon>Eukaryota</taxon>
        <taxon>Viridiplantae</taxon>
        <taxon>Streptophyta</taxon>
        <taxon>Embryophyta</taxon>
        <taxon>Tracheophyta</taxon>
        <taxon>Spermatophyta</taxon>
        <taxon>Magnoliopsida</taxon>
        <taxon>eudicotyledons</taxon>
        <taxon>Gunneridae</taxon>
        <taxon>Pentapetalae</taxon>
        <taxon>asterids</taxon>
        <taxon>campanulids</taxon>
        <taxon>Asterales</taxon>
        <taxon>Asteraceae</taxon>
        <taxon>Asteroideae</taxon>
        <taxon>Heliantheae alliance</taxon>
        <taxon>Heliantheae</taxon>
        <taxon>Helianthus</taxon>
    </lineage>
</organism>
<dbReference type="Proteomes" id="UP000215914">
    <property type="component" value="Unassembled WGS sequence"/>
</dbReference>
<sequence>MRRITVFEEDKIFKDAQIASLMEELAVKNQKIQELETDLGSLTAIVMDMKQKLEGKFPKEFADPPKESTAEERAKEQKEHDEAMDRYIDNPPRTTNQKLKKKMVVMRNVGAERNLEFGDKPDRYVITTEKKISMETGLVF</sequence>
<gene>
    <name evidence="2" type="ORF">HanXRQr2_Chr09g0362351</name>
</gene>
<proteinExistence type="predicted"/>
<dbReference type="Gramene" id="mRNA:HanXRQr2_Chr09g0362351">
    <property type="protein sequence ID" value="CDS:HanXRQr2_Chr09g0362351.1"/>
    <property type="gene ID" value="HanXRQr2_Chr09g0362351"/>
</dbReference>
<evidence type="ECO:0000313" key="3">
    <source>
        <dbReference type="Proteomes" id="UP000215914"/>
    </source>
</evidence>
<dbReference type="EMBL" id="MNCJ02000324">
    <property type="protein sequence ID" value="KAF5788718.1"/>
    <property type="molecule type" value="Genomic_DNA"/>
</dbReference>
<accession>A0A9K3I1B8</accession>
<reference evidence="2" key="1">
    <citation type="journal article" date="2017" name="Nature">
        <title>The sunflower genome provides insights into oil metabolism, flowering and Asterid evolution.</title>
        <authorList>
            <person name="Badouin H."/>
            <person name="Gouzy J."/>
            <person name="Grassa C.J."/>
            <person name="Murat F."/>
            <person name="Staton S.E."/>
            <person name="Cottret L."/>
            <person name="Lelandais-Briere C."/>
            <person name="Owens G.L."/>
            <person name="Carrere S."/>
            <person name="Mayjonade B."/>
            <person name="Legrand L."/>
            <person name="Gill N."/>
            <person name="Kane N.C."/>
            <person name="Bowers J.E."/>
            <person name="Hubner S."/>
            <person name="Bellec A."/>
            <person name="Berard A."/>
            <person name="Berges H."/>
            <person name="Blanchet N."/>
            <person name="Boniface M.C."/>
            <person name="Brunel D."/>
            <person name="Catrice O."/>
            <person name="Chaidir N."/>
            <person name="Claudel C."/>
            <person name="Donnadieu C."/>
            <person name="Faraut T."/>
            <person name="Fievet G."/>
            <person name="Helmstetter N."/>
            <person name="King M."/>
            <person name="Knapp S.J."/>
            <person name="Lai Z."/>
            <person name="Le Paslier M.C."/>
            <person name="Lippi Y."/>
            <person name="Lorenzon L."/>
            <person name="Mandel J.R."/>
            <person name="Marage G."/>
            <person name="Marchand G."/>
            <person name="Marquand E."/>
            <person name="Bret-Mestries E."/>
            <person name="Morien E."/>
            <person name="Nambeesan S."/>
            <person name="Nguyen T."/>
            <person name="Pegot-Espagnet P."/>
            <person name="Pouilly N."/>
            <person name="Raftis F."/>
            <person name="Sallet E."/>
            <person name="Schiex T."/>
            <person name="Thomas J."/>
            <person name="Vandecasteele C."/>
            <person name="Vares D."/>
            <person name="Vear F."/>
            <person name="Vautrin S."/>
            <person name="Crespi M."/>
            <person name="Mangin B."/>
            <person name="Burke J.M."/>
            <person name="Salse J."/>
            <person name="Munos S."/>
            <person name="Vincourt P."/>
            <person name="Rieseberg L.H."/>
            <person name="Langlade N.B."/>
        </authorList>
    </citation>
    <scope>NUCLEOTIDE SEQUENCE</scope>
    <source>
        <tissue evidence="2">Leaves</tissue>
    </source>
</reference>
<name>A0A9K3I1B8_HELAN</name>
<protein>
    <submittedName>
        <fullName evidence="2">Uncharacterized protein</fullName>
    </submittedName>
</protein>
<keyword evidence="3" id="KW-1185">Reference proteome</keyword>